<dbReference type="RefSeq" id="WP_007842627.1">
    <property type="nucleotide sequence ID" value="NZ_AKJY01000027.1"/>
</dbReference>
<dbReference type="EMBL" id="AKJY01000027">
    <property type="protein sequence ID" value="EJL72981.1"/>
    <property type="molecule type" value="Genomic_DNA"/>
</dbReference>
<proteinExistence type="predicted"/>
<dbReference type="Proteomes" id="UP000007509">
    <property type="component" value="Unassembled WGS sequence"/>
</dbReference>
<keyword evidence="1" id="KW-0812">Transmembrane</keyword>
<evidence type="ECO:0000313" key="3">
    <source>
        <dbReference type="Proteomes" id="UP000007509"/>
    </source>
</evidence>
<organism evidence="2 3">
    <name type="scientific">Chryseobacterium populi</name>
    <dbReference type="NCBI Taxonomy" id="1144316"/>
    <lineage>
        <taxon>Bacteria</taxon>
        <taxon>Pseudomonadati</taxon>
        <taxon>Bacteroidota</taxon>
        <taxon>Flavobacteriia</taxon>
        <taxon>Flavobacteriales</taxon>
        <taxon>Weeksellaceae</taxon>
        <taxon>Chryseobacterium group</taxon>
        <taxon>Chryseobacterium</taxon>
    </lineage>
</organism>
<sequence>MSWNIFETVEFVLDFLDLFFGNPSSGSLSYDDKFRRTKKTRKTKYLVEKISSVFIIIALILLFIVFKDPLPAENYVQTLIVASLIGVAVSMIFFFILHTLEFYHFKNIFQWLFFSCSAILFCISVVLCIYFESGLF</sequence>
<comment type="caution">
    <text evidence="2">The sequence shown here is derived from an EMBL/GenBank/DDBJ whole genome shotgun (WGS) entry which is preliminary data.</text>
</comment>
<keyword evidence="3" id="KW-1185">Reference proteome</keyword>
<dbReference type="PATRIC" id="fig|1144316.3.peg.1700"/>
<evidence type="ECO:0000313" key="2">
    <source>
        <dbReference type="EMBL" id="EJL72981.1"/>
    </source>
</evidence>
<name>J3CJV7_9FLAO</name>
<feature type="transmembrane region" description="Helical" evidence="1">
    <location>
        <begin position="78"/>
        <end position="97"/>
    </location>
</feature>
<reference evidence="2 3" key="1">
    <citation type="journal article" date="2012" name="J. Bacteriol.">
        <title>Twenty-one genome sequences from Pseudomonas species and 19 genome sequences from diverse bacteria isolated from the rhizosphere and endosphere of Populus deltoides.</title>
        <authorList>
            <person name="Brown S.D."/>
            <person name="Utturkar S.M."/>
            <person name="Klingeman D.M."/>
            <person name="Johnson C.M."/>
            <person name="Martin S.L."/>
            <person name="Land M.L."/>
            <person name="Lu T.Y."/>
            <person name="Schadt C.W."/>
            <person name="Doktycz M.J."/>
            <person name="Pelletier D.A."/>
        </authorList>
    </citation>
    <scope>NUCLEOTIDE SEQUENCE [LARGE SCALE GENOMIC DNA]</scope>
    <source>
        <strain evidence="2 3">CF314</strain>
    </source>
</reference>
<protein>
    <recommendedName>
        <fullName evidence="4">Branched-chain amino acid ABC transporter substrate-binding protein</fullName>
    </recommendedName>
</protein>
<feature type="transmembrane region" description="Helical" evidence="1">
    <location>
        <begin position="109"/>
        <end position="132"/>
    </location>
</feature>
<keyword evidence="1" id="KW-1133">Transmembrane helix</keyword>
<gene>
    <name evidence="2" type="ORF">PMI13_01689</name>
</gene>
<keyword evidence="1" id="KW-0472">Membrane</keyword>
<evidence type="ECO:0008006" key="4">
    <source>
        <dbReference type="Google" id="ProtNLM"/>
    </source>
</evidence>
<dbReference type="OrthoDB" id="1274473at2"/>
<evidence type="ECO:0000256" key="1">
    <source>
        <dbReference type="SAM" id="Phobius"/>
    </source>
</evidence>
<feature type="transmembrane region" description="Helical" evidence="1">
    <location>
        <begin position="45"/>
        <end position="66"/>
    </location>
</feature>
<dbReference type="AlphaFoldDB" id="J3CJV7"/>
<accession>J3CJV7</accession>